<dbReference type="PANTHER" id="PTHR42107">
    <property type="entry name" value="YALI0D24453P"/>
    <property type="match status" value="1"/>
</dbReference>
<dbReference type="OMA" id="HYGPQDI"/>
<reference evidence="5" key="1">
    <citation type="submission" date="2011-07" db="EMBL/GenBank/DDBJ databases">
        <title>The Genome Sequence of Exophiala (Wangiella) dermatitidis NIH/UT8656.</title>
        <authorList>
            <consortium name="The Broad Institute Genome Sequencing Platform"/>
            <person name="Cuomo C."/>
            <person name="Wang Z."/>
            <person name="Hunicke-Smith S."/>
            <person name="Szanislo P.J."/>
            <person name="Earl A."/>
            <person name="Young S.K."/>
            <person name="Zeng Q."/>
            <person name="Gargeya S."/>
            <person name="Fitzgerald M."/>
            <person name="Haas B."/>
            <person name="Abouelleil A."/>
            <person name="Alvarado L."/>
            <person name="Arachchi H.M."/>
            <person name="Berlin A."/>
            <person name="Brown A."/>
            <person name="Chapman S.B."/>
            <person name="Chen Z."/>
            <person name="Dunbar C."/>
            <person name="Freedman E."/>
            <person name="Gearin G."/>
            <person name="Gellesch M."/>
            <person name="Goldberg J."/>
            <person name="Griggs A."/>
            <person name="Gujja S."/>
            <person name="Heiman D."/>
            <person name="Howarth C."/>
            <person name="Larson L."/>
            <person name="Lui A."/>
            <person name="MacDonald P.J.P."/>
            <person name="Montmayeur A."/>
            <person name="Murphy C."/>
            <person name="Neiman D."/>
            <person name="Pearson M."/>
            <person name="Priest M."/>
            <person name="Roberts A."/>
            <person name="Saif S."/>
            <person name="Shea T."/>
            <person name="Shenoy N."/>
            <person name="Sisk P."/>
            <person name="Stolte C."/>
            <person name="Sykes S."/>
            <person name="Wortman J."/>
            <person name="Nusbaum C."/>
            <person name="Birren B."/>
        </authorList>
    </citation>
    <scope>NUCLEOTIDE SEQUENCE</scope>
    <source>
        <strain evidence="5">NIH/UT8656</strain>
    </source>
</reference>
<dbReference type="VEuPathDB" id="FungiDB:HMPREF1120_04666"/>
<dbReference type="Pfam" id="PF15612">
    <property type="entry name" value="WHIM1"/>
    <property type="match status" value="1"/>
</dbReference>
<dbReference type="GeneID" id="20309305"/>
<dbReference type="OrthoDB" id="349045at2759"/>
<dbReference type="HOGENOM" id="CLU_023536_1_0_1"/>
<dbReference type="InParanoid" id="H6BXR3"/>
<feature type="compositionally biased region" description="Low complexity" evidence="3">
    <location>
        <begin position="358"/>
        <end position="372"/>
    </location>
</feature>
<evidence type="ECO:0000256" key="2">
    <source>
        <dbReference type="ARBA" id="ARBA00023242"/>
    </source>
</evidence>
<dbReference type="PANTHER" id="PTHR42107:SF1">
    <property type="entry name" value="WHIM1 DOMAIN-CONTAINING PROTEIN"/>
    <property type="match status" value="1"/>
</dbReference>
<feature type="compositionally biased region" description="Basic and acidic residues" evidence="3">
    <location>
        <begin position="55"/>
        <end position="70"/>
    </location>
</feature>
<comment type="subcellular location">
    <subcellularLocation>
        <location evidence="1">Nucleus</location>
    </subcellularLocation>
</comment>
<evidence type="ECO:0000259" key="4">
    <source>
        <dbReference type="Pfam" id="PF15612"/>
    </source>
</evidence>
<accession>H6BXR3</accession>
<dbReference type="InterPro" id="IPR028942">
    <property type="entry name" value="WHIM1_dom"/>
</dbReference>
<name>H6BXR3_EXODN</name>
<sequence length="622" mass="69287">MRPRPRPQPRSGCSSCQPSRHIIMDDSDSSSLSSAPSSEDEEMVQRMTKPTGLDRYFKPAPKEPSPEPPKRAPSPPHEYTLADNDAIAFIVMFRSRFHDAFPKSLPHYGPQDIERGVSGELPDEQVERLLCALLGLVLNRKKDVERGHYGRALEDAVSANQHQWPKAWNGVNPLHGGKNFNNMTAEERLTLLKALVLWSLNASEVVQGLIKESYKQTRRDDDRNQPRSVQPWFTDQYRRKYWLIEGLEDSHFRIYRENDGKTAKTNTWFSVAGTIDEVRALADKFSEEHTSNSKLNADKLRSAIPRFEAGEEKRKRRDYRLARKAAFRRPEPGFSLYEGRTRGKRMKYTFSDDEDGSDGLSSRRSLRNSGFSTPGDVGPTVTASGRQVKSRHGGIYGESMLVDQRKELEKTTGDDHLTETSEDMPATAPNGRGMRTSRSGRPVKVTRETYTDGTDSESDEAQSSGKEWSGNEDEPDEDDDDEGMSDDGLEPDEVEEDDNTQESLVVQLRYRKGKEQLRENQQQTSSAQPDTNGTVSSPANGLAEAGKAIKEPESKASINIDSSTAVADEAKPIDPPQTELSNGVAAPTNGQQGQETNTTTLHPPPPPPPVSKEAPVQSMDTS</sequence>
<feature type="region of interest" description="Disordered" evidence="3">
    <location>
        <begin position="347"/>
        <end position="622"/>
    </location>
</feature>
<gene>
    <name evidence="5" type="ORF">HMPREF1120_04666</name>
</gene>
<evidence type="ECO:0000256" key="1">
    <source>
        <dbReference type="ARBA" id="ARBA00004123"/>
    </source>
</evidence>
<feature type="region of interest" description="Disordered" evidence="3">
    <location>
        <begin position="1"/>
        <end position="79"/>
    </location>
</feature>
<proteinExistence type="predicted"/>
<evidence type="ECO:0000256" key="3">
    <source>
        <dbReference type="SAM" id="MobiDB-lite"/>
    </source>
</evidence>
<feature type="compositionally biased region" description="Polar residues" evidence="3">
    <location>
        <begin position="519"/>
        <end position="539"/>
    </location>
</feature>
<dbReference type="AlphaFoldDB" id="H6BXR3"/>
<evidence type="ECO:0000313" key="6">
    <source>
        <dbReference type="Proteomes" id="UP000007304"/>
    </source>
</evidence>
<dbReference type="STRING" id="858893.H6BXR3"/>
<dbReference type="EMBL" id="JH226133">
    <property type="protein sequence ID" value="EHY56590.1"/>
    <property type="molecule type" value="Genomic_DNA"/>
</dbReference>
<organism evidence="5 6">
    <name type="scientific">Exophiala dermatitidis (strain ATCC 34100 / CBS 525.76 / NIH/UT8656)</name>
    <name type="common">Black yeast</name>
    <name type="synonym">Wangiella dermatitidis</name>
    <dbReference type="NCBI Taxonomy" id="858893"/>
    <lineage>
        <taxon>Eukaryota</taxon>
        <taxon>Fungi</taxon>
        <taxon>Dikarya</taxon>
        <taxon>Ascomycota</taxon>
        <taxon>Pezizomycotina</taxon>
        <taxon>Eurotiomycetes</taxon>
        <taxon>Chaetothyriomycetidae</taxon>
        <taxon>Chaetothyriales</taxon>
        <taxon>Herpotrichiellaceae</taxon>
        <taxon>Exophiala</taxon>
    </lineage>
</organism>
<dbReference type="Proteomes" id="UP000007304">
    <property type="component" value="Unassembled WGS sequence"/>
</dbReference>
<feature type="compositionally biased region" description="Acidic residues" evidence="3">
    <location>
        <begin position="470"/>
        <end position="500"/>
    </location>
</feature>
<dbReference type="RefSeq" id="XP_009157051.1">
    <property type="nucleotide sequence ID" value="XM_009158803.1"/>
</dbReference>
<feature type="compositionally biased region" description="Basic and acidic residues" evidence="3">
    <location>
        <begin position="403"/>
        <end position="419"/>
    </location>
</feature>
<feature type="domain" description="WHIM1" evidence="4">
    <location>
        <begin position="165"/>
        <end position="210"/>
    </location>
</feature>
<dbReference type="GO" id="GO:0005634">
    <property type="term" value="C:nucleus"/>
    <property type="evidence" value="ECO:0007669"/>
    <property type="project" value="UniProtKB-SubCell"/>
</dbReference>
<protein>
    <recommendedName>
        <fullName evidence="4">WHIM1 domain-containing protein</fullName>
    </recommendedName>
</protein>
<dbReference type="eggNOG" id="ENOG502QSZU">
    <property type="taxonomic scope" value="Eukaryota"/>
</dbReference>
<evidence type="ECO:0000313" key="5">
    <source>
        <dbReference type="EMBL" id="EHY56590.1"/>
    </source>
</evidence>
<feature type="compositionally biased region" description="Polar residues" evidence="3">
    <location>
        <begin position="556"/>
        <end position="565"/>
    </location>
</feature>
<keyword evidence="6" id="KW-1185">Reference proteome</keyword>
<keyword evidence="2" id="KW-0539">Nucleus</keyword>
<feature type="compositionally biased region" description="Low complexity" evidence="3">
    <location>
        <begin position="588"/>
        <end position="600"/>
    </location>
</feature>